<proteinExistence type="predicted"/>
<name>A0ABW2RRS3_9BACL</name>
<sequence length="117" mass="13402">MNRLNILKELRDVVEREGIIQEKYIGDGQYCVIGHLARITYPPFLEMVSDPAMNKKKIAQFTLEDETEKVIDGLVEHSKLRIGELSFLQLLNDEGGQKQVLTGIDKLIQKEMESSNR</sequence>
<evidence type="ECO:0000313" key="1">
    <source>
        <dbReference type="EMBL" id="MFC7443462.1"/>
    </source>
</evidence>
<gene>
    <name evidence="1" type="ORF">ACFQNG_20600</name>
</gene>
<protein>
    <submittedName>
        <fullName evidence="1">Uncharacterized protein</fullName>
    </submittedName>
</protein>
<evidence type="ECO:0000313" key="2">
    <source>
        <dbReference type="Proteomes" id="UP001596500"/>
    </source>
</evidence>
<comment type="caution">
    <text evidence="1">The sequence shown here is derived from an EMBL/GenBank/DDBJ whole genome shotgun (WGS) entry which is preliminary data.</text>
</comment>
<dbReference type="RefSeq" id="WP_379867793.1">
    <property type="nucleotide sequence ID" value="NZ_JBHTBW010000087.1"/>
</dbReference>
<dbReference type="Proteomes" id="UP001596500">
    <property type="component" value="Unassembled WGS sequence"/>
</dbReference>
<organism evidence="1 2">
    <name type="scientific">Laceyella putida</name>
    <dbReference type="NCBI Taxonomy" id="110101"/>
    <lineage>
        <taxon>Bacteria</taxon>
        <taxon>Bacillati</taxon>
        <taxon>Bacillota</taxon>
        <taxon>Bacilli</taxon>
        <taxon>Bacillales</taxon>
        <taxon>Thermoactinomycetaceae</taxon>
        <taxon>Laceyella</taxon>
    </lineage>
</organism>
<dbReference type="EMBL" id="JBHTBW010000087">
    <property type="protein sequence ID" value="MFC7443462.1"/>
    <property type="molecule type" value="Genomic_DNA"/>
</dbReference>
<accession>A0ABW2RRS3</accession>
<reference evidence="2" key="1">
    <citation type="journal article" date="2019" name="Int. J. Syst. Evol. Microbiol.">
        <title>The Global Catalogue of Microorganisms (GCM) 10K type strain sequencing project: providing services to taxonomists for standard genome sequencing and annotation.</title>
        <authorList>
            <consortium name="The Broad Institute Genomics Platform"/>
            <consortium name="The Broad Institute Genome Sequencing Center for Infectious Disease"/>
            <person name="Wu L."/>
            <person name="Ma J."/>
        </authorList>
    </citation>
    <scope>NUCLEOTIDE SEQUENCE [LARGE SCALE GENOMIC DNA]</scope>
    <source>
        <strain evidence="2">CGMCC 1.12942</strain>
    </source>
</reference>
<keyword evidence="2" id="KW-1185">Reference proteome</keyword>